<feature type="region of interest" description="Disordered" evidence="1">
    <location>
        <begin position="1"/>
        <end position="34"/>
    </location>
</feature>
<protein>
    <submittedName>
        <fullName evidence="2">Uncharacterized protein</fullName>
    </submittedName>
</protein>
<comment type="caution">
    <text evidence="2">The sequence shown here is derived from an EMBL/GenBank/DDBJ whole genome shotgun (WGS) entry which is preliminary data.</text>
</comment>
<proteinExistence type="predicted"/>
<evidence type="ECO:0000256" key="1">
    <source>
        <dbReference type="SAM" id="MobiDB-lite"/>
    </source>
</evidence>
<dbReference type="Proteomes" id="UP001221757">
    <property type="component" value="Unassembled WGS sequence"/>
</dbReference>
<dbReference type="EMBL" id="JARKIE010000031">
    <property type="protein sequence ID" value="KAJ7697176.1"/>
    <property type="molecule type" value="Genomic_DNA"/>
</dbReference>
<reference evidence="2" key="1">
    <citation type="submission" date="2023-03" db="EMBL/GenBank/DDBJ databases">
        <title>Massive genome expansion in bonnet fungi (Mycena s.s.) driven by repeated elements and novel gene families across ecological guilds.</title>
        <authorList>
            <consortium name="Lawrence Berkeley National Laboratory"/>
            <person name="Harder C.B."/>
            <person name="Miyauchi S."/>
            <person name="Viragh M."/>
            <person name="Kuo A."/>
            <person name="Thoen E."/>
            <person name="Andreopoulos B."/>
            <person name="Lu D."/>
            <person name="Skrede I."/>
            <person name="Drula E."/>
            <person name="Henrissat B."/>
            <person name="Morin E."/>
            <person name="Kohler A."/>
            <person name="Barry K."/>
            <person name="LaButti K."/>
            <person name="Morin E."/>
            <person name="Salamov A."/>
            <person name="Lipzen A."/>
            <person name="Mereny Z."/>
            <person name="Hegedus B."/>
            <person name="Baldrian P."/>
            <person name="Stursova M."/>
            <person name="Weitz H."/>
            <person name="Taylor A."/>
            <person name="Grigoriev I.V."/>
            <person name="Nagy L.G."/>
            <person name="Martin F."/>
            <person name="Kauserud H."/>
        </authorList>
    </citation>
    <scope>NUCLEOTIDE SEQUENCE</scope>
    <source>
        <strain evidence="2">CBHHK067</strain>
    </source>
</reference>
<sequence length="63" mass="6430">MSLPSSVDAASPPAHIQPISSARRCDATGSAGEHTRAGEFSVVRAGLLILASGSITEFASRYA</sequence>
<dbReference type="AlphaFoldDB" id="A0AAD7DQ97"/>
<evidence type="ECO:0000313" key="3">
    <source>
        <dbReference type="Proteomes" id="UP001221757"/>
    </source>
</evidence>
<keyword evidence="3" id="KW-1185">Reference proteome</keyword>
<evidence type="ECO:0000313" key="2">
    <source>
        <dbReference type="EMBL" id="KAJ7697176.1"/>
    </source>
</evidence>
<gene>
    <name evidence="2" type="ORF">B0H17DRAFT_1052329</name>
</gene>
<organism evidence="2 3">
    <name type="scientific">Mycena rosella</name>
    <name type="common">Pink bonnet</name>
    <name type="synonym">Agaricus rosellus</name>
    <dbReference type="NCBI Taxonomy" id="1033263"/>
    <lineage>
        <taxon>Eukaryota</taxon>
        <taxon>Fungi</taxon>
        <taxon>Dikarya</taxon>
        <taxon>Basidiomycota</taxon>
        <taxon>Agaricomycotina</taxon>
        <taxon>Agaricomycetes</taxon>
        <taxon>Agaricomycetidae</taxon>
        <taxon>Agaricales</taxon>
        <taxon>Marasmiineae</taxon>
        <taxon>Mycenaceae</taxon>
        <taxon>Mycena</taxon>
    </lineage>
</organism>
<accession>A0AAD7DQ97</accession>
<name>A0AAD7DQ97_MYCRO</name>